<dbReference type="Pfam" id="PF13517">
    <property type="entry name" value="FG-GAP_3"/>
    <property type="match status" value="1"/>
</dbReference>
<evidence type="ECO:0000256" key="1">
    <source>
        <dbReference type="ARBA" id="ARBA00022729"/>
    </source>
</evidence>
<feature type="signal peptide" evidence="3">
    <location>
        <begin position="1"/>
        <end position="23"/>
    </location>
</feature>
<dbReference type="Gene3D" id="2.130.10.130">
    <property type="entry name" value="Integrin alpha, N-terminal"/>
    <property type="match status" value="1"/>
</dbReference>
<gene>
    <name evidence="4" type="ORF">RI138_08330</name>
</gene>
<name>A0ABY9VTB3_9ACTN</name>
<keyword evidence="1 3" id="KW-0732">Signal</keyword>
<accession>A0ABY9VTB3</accession>
<protein>
    <submittedName>
        <fullName evidence="4">FG-GAP-like repeat-containing protein</fullName>
    </submittedName>
</protein>
<feature type="chain" id="PRO_5047274330" evidence="3">
    <location>
        <begin position="24"/>
        <end position="1022"/>
    </location>
</feature>
<reference evidence="4 5" key="1">
    <citation type="submission" date="2023-09" db="EMBL/GenBank/DDBJ databases">
        <title>Genome completion map analysis of the actinomycetes C11-1.</title>
        <authorList>
            <person name="Qin P."/>
            <person name="Guan P."/>
        </authorList>
    </citation>
    <scope>NUCLEOTIDE SEQUENCE [LARGE SCALE GENOMIC DNA]</scope>
    <source>
        <strain evidence="4 5">C11-1</strain>
    </source>
</reference>
<dbReference type="Proteomes" id="UP001303236">
    <property type="component" value="Chromosome"/>
</dbReference>
<evidence type="ECO:0000313" key="4">
    <source>
        <dbReference type="EMBL" id="WNF26843.1"/>
    </source>
</evidence>
<dbReference type="InterPro" id="IPR013517">
    <property type="entry name" value="FG-GAP"/>
</dbReference>
<feature type="region of interest" description="Disordered" evidence="2">
    <location>
        <begin position="608"/>
        <end position="628"/>
    </location>
</feature>
<dbReference type="EMBL" id="CP134500">
    <property type="protein sequence ID" value="WNF26843.1"/>
    <property type="molecule type" value="Genomic_DNA"/>
</dbReference>
<organism evidence="4 5">
    <name type="scientific">Streptomyces durocortorensis</name>
    <dbReference type="NCBI Taxonomy" id="2811104"/>
    <lineage>
        <taxon>Bacteria</taxon>
        <taxon>Bacillati</taxon>
        <taxon>Actinomycetota</taxon>
        <taxon>Actinomycetes</taxon>
        <taxon>Kitasatosporales</taxon>
        <taxon>Streptomycetaceae</taxon>
        <taxon>Streptomyces</taxon>
    </lineage>
</organism>
<sequence length="1022" mass="108801">MGVALALILAAPLVAALPADAEAAVVAPPRTEEGLTGDQTAALAEAADSGHSVEVLSQRTEVSETFANPDGDFTENTYAVPQWVRKDNKLVAIDTDLMKNEDGTLSPVATEIGVRFSGGGDGPLATVVRNGRSMSVGWSRPLPKPVVEADTVTYPDVLDDVDLKLRAHSSGYNQVLVVKSAEAARNPELNRLDFALGTEGLKVTADEHGNVRALDPAGQEVFTAPTPRMWDSAAPLAQASARTLGRASVLTGPPAADAFEPGFGARDAAMEVKVADDSLTLLPDEELLTGEDTRYPVYIDPSVQGSRHSWGIVYKKHPNASFFNGAGFNGGTTTARAGYENVTNGLARSYFRMNTKNLQDKNRVISSSRFQIKNTWSWSCENRGIQLWHTRYLKSSHTWNNQPGKLYTLDTVNDSKGFSSSSCPAGNLAFDTTRAAKDSQAGTWNTLTLALAASSETDVYGWKKFDAKSAVLSTTYNTRPAVPASLDTIPSTKNSKGCGDVAPYGLIGNTDIYLTAKGSDGDGGTVKVKFHLWPTGHHNAGNGIIVNQTVTVTSGTVAKLKVAKAVLSPHIAKANGNFSWKAQANDGSLFSDWNPTQGAPGCRFVYDPNRPSQPPGVTSSQFPDGGDGWPATTGRVRTEGTFTFSSGGVTDVASYQYWTDSDGNRRTVTPGTAGGSVNIKLTPTVAGANKVYVISRDKVGNSSDTATYLFYANGPSSRDKPGDINGDGNADLWAIDKDGTLRRFYGTGTGTIAEASATASNGQWNAAKITHRGDWNDDGYEDLIALQQEATSVTQRLWMYPNDGYGFACTDCADRGRQELTVYDPANNHWKDGVKQILAIGDVDGGLDVDGDGTEDVAGHPDLLVNDGEFLWLYYGSLDRRLDSDRDPVLLAGPDDPISGGGSAVGEVTLAAAGDYNGDGRADLVVRYDRPDVGGLYVFHGGETDNGFDISLTDRTAISWNWSVDTVPRFTAAPDANNNGKLDLWATTPGTGRLRFFADYTDSGHTAVTGVSEAFLGYQSIG</sequence>
<dbReference type="SUPFAM" id="SSF69318">
    <property type="entry name" value="Integrin alpha N-terminal domain"/>
    <property type="match status" value="1"/>
</dbReference>
<dbReference type="Pfam" id="PF01839">
    <property type="entry name" value="FG-GAP"/>
    <property type="match status" value="1"/>
</dbReference>
<evidence type="ECO:0000313" key="5">
    <source>
        <dbReference type="Proteomes" id="UP001303236"/>
    </source>
</evidence>
<keyword evidence="5" id="KW-1185">Reference proteome</keyword>
<evidence type="ECO:0000256" key="2">
    <source>
        <dbReference type="SAM" id="MobiDB-lite"/>
    </source>
</evidence>
<dbReference type="InterPro" id="IPR028994">
    <property type="entry name" value="Integrin_alpha_N"/>
</dbReference>
<proteinExistence type="predicted"/>
<evidence type="ECO:0000256" key="3">
    <source>
        <dbReference type="SAM" id="SignalP"/>
    </source>
</evidence>